<dbReference type="EMBL" id="JAVXUP010000622">
    <property type="protein sequence ID" value="KAK3024028.1"/>
    <property type="molecule type" value="Genomic_DNA"/>
</dbReference>
<keyword evidence="5" id="KW-0539">Nucleus</keyword>
<gene>
    <name evidence="7" type="ORF">RJ639_044130</name>
</gene>
<dbReference type="Proteomes" id="UP001188597">
    <property type="component" value="Unassembled WGS sequence"/>
</dbReference>
<dbReference type="Gene3D" id="1.25.40.10">
    <property type="entry name" value="Tetratricopeptide repeat domain"/>
    <property type="match status" value="1"/>
</dbReference>
<sequence length="342" mass="38986">MEAAPLTFTAPNDLPVTEADSQAIEVHELNTAEGLQAMEEQSQAMEVQELDAIEELPAKKGHSQVGFQEQLHEVIASGSLDFDAWTSLIAGIEKIHPDNIEALSLVYDSFLSMFPLCYGYWKKYANHKMRLCNVGKAVETFERAVQSATYSVGFWVEYCSFSIMAFEDPFHVHRLFKRGISFVGKDYLSHTLWDKYIAFEYSQQHWSSLPRIFLQALRFPTKKLHGYYQNLKKFVTLLRAEMQGQNIFNSEVLAEALPDAAVPVSEDEISRVIKDLQDPSNGSLRSKALQRYMSIAEHVYHKACQLDEKILCFEANVRRPFFHVKPLDENELANLALLSGLH</sequence>
<comment type="subcellular location">
    <subcellularLocation>
        <location evidence="1">Nucleus</location>
    </subcellularLocation>
</comment>
<organism evidence="7 8">
    <name type="scientific">Escallonia herrerae</name>
    <dbReference type="NCBI Taxonomy" id="1293975"/>
    <lineage>
        <taxon>Eukaryota</taxon>
        <taxon>Viridiplantae</taxon>
        <taxon>Streptophyta</taxon>
        <taxon>Embryophyta</taxon>
        <taxon>Tracheophyta</taxon>
        <taxon>Spermatophyta</taxon>
        <taxon>Magnoliopsida</taxon>
        <taxon>eudicotyledons</taxon>
        <taxon>Gunneridae</taxon>
        <taxon>Pentapetalae</taxon>
        <taxon>asterids</taxon>
        <taxon>campanulids</taxon>
        <taxon>Escalloniales</taxon>
        <taxon>Escalloniaceae</taxon>
        <taxon>Escallonia</taxon>
    </lineage>
</organism>
<accession>A0AA89B395</accession>
<dbReference type="SUPFAM" id="SSF48452">
    <property type="entry name" value="TPR-like"/>
    <property type="match status" value="1"/>
</dbReference>
<evidence type="ECO:0000256" key="6">
    <source>
        <dbReference type="ARBA" id="ARBA00038019"/>
    </source>
</evidence>
<evidence type="ECO:0000313" key="8">
    <source>
        <dbReference type="Proteomes" id="UP001188597"/>
    </source>
</evidence>
<comment type="caution">
    <text evidence="7">The sequence shown here is derived from an EMBL/GenBank/DDBJ whole genome shotgun (WGS) entry which is preliminary data.</text>
</comment>
<dbReference type="GO" id="GO:0030627">
    <property type="term" value="F:pre-mRNA 5'-splice site binding"/>
    <property type="evidence" value="ECO:0007669"/>
    <property type="project" value="TreeGrafter"/>
</dbReference>
<keyword evidence="8" id="KW-1185">Reference proteome</keyword>
<evidence type="ECO:0000256" key="1">
    <source>
        <dbReference type="ARBA" id="ARBA00004123"/>
    </source>
</evidence>
<keyword evidence="4" id="KW-0508">mRNA splicing</keyword>
<dbReference type="PANTHER" id="PTHR17204:SF26">
    <property type="entry name" value="PRE-MRNA-PROCESSING FACTOR 39-2"/>
    <property type="match status" value="1"/>
</dbReference>
<keyword evidence="3" id="KW-0677">Repeat</keyword>
<dbReference type="Pfam" id="PF23240">
    <property type="entry name" value="HAT_PRP39_N"/>
    <property type="match status" value="1"/>
</dbReference>
<protein>
    <recommendedName>
        <fullName evidence="9">Pre-mRNA-processing factor 39</fullName>
    </recommendedName>
</protein>
<dbReference type="GO" id="GO:0071004">
    <property type="term" value="C:U2-type prespliceosome"/>
    <property type="evidence" value="ECO:0007669"/>
    <property type="project" value="TreeGrafter"/>
</dbReference>
<reference evidence="7" key="1">
    <citation type="submission" date="2022-12" db="EMBL/GenBank/DDBJ databases">
        <title>Draft genome assemblies for two species of Escallonia (Escalloniales).</title>
        <authorList>
            <person name="Chanderbali A."/>
            <person name="Dervinis C."/>
            <person name="Anghel I."/>
            <person name="Soltis D."/>
            <person name="Soltis P."/>
            <person name="Zapata F."/>
        </authorList>
    </citation>
    <scope>NUCLEOTIDE SEQUENCE</scope>
    <source>
        <strain evidence="7">UCBG64.0493</strain>
        <tissue evidence="7">Leaf</tissue>
    </source>
</reference>
<keyword evidence="2" id="KW-0507">mRNA processing</keyword>
<evidence type="ECO:0000256" key="4">
    <source>
        <dbReference type="ARBA" id="ARBA00023187"/>
    </source>
</evidence>
<dbReference type="GO" id="GO:0000243">
    <property type="term" value="C:commitment complex"/>
    <property type="evidence" value="ECO:0007669"/>
    <property type="project" value="TreeGrafter"/>
</dbReference>
<dbReference type="FunFam" id="1.25.40.10:FF:000064">
    <property type="entry name" value="Putative pre-mrna-processing factor 39"/>
    <property type="match status" value="1"/>
</dbReference>
<dbReference type="GO" id="GO:0000395">
    <property type="term" value="P:mRNA 5'-splice site recognition"/>
    <property type="evidence" value="ECO:0007669"/>
    <property type="project" value="TreeGrafter"/>
</dbReference>
<evidence type="ECO:0000256" key="2">
    <source>
        <dbReference type="ARBA" id="ARBA00022664"/>
    </source>
</evidence>
<proteinExistence type="inferred from homology"/>
<comment type="similarity">
    <text evidence="6">Belongs to the PRP39 family.</text>
</comment>
<evidence type="ECO:0000313" key="7">
    <source>
        <dbReference type="EMBL" id="KAK3024028.1"/>
    </source>
</evidence>
<dbReference type="InterPro" id="IPR011990">
    <property type="entry name" value="TPR-like_helical_dom_sf"/>
</dbReference>
<evidence type="ECO:0000256" key="5">
    <source>
        <dbReference type="ARBA" id="ARBA00023242"/>
    </source>
</evidence>
<dbReference type="InterPro" id="IPR003107">
    <property type="entry name" value="HAT"/>
</dbReference>
<dbReference type="SMART" id="SM00386">
    <property type="entry name" value="HAT"/>
    <property type="match status" value="3"/>
</dbReference>
<dbReference type="AlphaFoldDB" id="A0AA89B395"/>
<name>A0AA89B395_9ASTE</name>
<dbReference type="GO" id="GO:0005685">
    <property type="term" value="C:U1 snRNP"/>
    <property type="evidence" value="ECO:0007669"/>
    <property type="project" value="TreeGrafter"/>
</dbReference>
<dbReference type="PANTHER" id="PTHR17204">
    <property type="entry name" value="PRE-MRNA PROCESSING PROTEIN PRP39-RELATED"/>
    <property type="match status" value="1"/>
</dbReference>
<evidence type="ECO:0000256" key="3">
    <source>
        <dbReference type="ARBA" id="ARBA00022737"/>
    </source>
</evidence>
<evidence type="ECO:0008006" key="9">
    <source>
        <dbReference type="Google" id="ProtNLM"/>
    </source>
</evidence>